<keyword evidence="3" id="KW-1185">Reference proteome</keyword>
<comment type="caution">
    <text evidence="2">The sequence shown here is derived from an EMBL/GenBank/DDBJ whole genome shotgun (WGS) entry which is preliminary data.</text>
</comment>
<accession>A0A9N7N4R9</accession>
<dbReference type="OrthoDB" id="1904110at2759"/>
<evidence type="ECO:0000313" key="2">
    <source>
        <dbReference type="EMBL" id="CAA0822550.1"/>
    </source>
</evidence>
<evidence type="ECO:0000256" key="1">
    <source>
        <dbReference type="SAM" id="Phobius"/>
    </source>
</evidence>
<evidence type="ECO:0000313" key="3">
    <source>
        <dbReference type="Proteomes" id="UP001153555"/>
    </source>
</evidence>
<dbReference type="Proteomes" id="UP001153555">
    <property type="component" value="Unassembled WGS sequence"/>
</dbReference>
<keyword evidence="1" id="KW-0472">Membrane</keyword>
<dbReference type="EMBL" id="CACSLK010023397">
    <property type="protein sequence ID" value="CAA0822550.1"/>
    <property type="molecule type" value="Genomic_DNA"/>
</dbReference>
<proteinExistence type="predicted"/>
<feature type="transmembrane region" description="Helical" evidence="1">
    <location>
        <begin position="6"/>
        <end position="27"/>
    </location>
</feature>
<dbReference type="PANTHER" id="PTHR33564">
    <property type="entry name" value="TRANSMEMBRANE PROTEIN"/>
    <property type="match status" value="1"/>
</dbReference>
<name>A0A9N7N4R9_STRHE</name>
<dbReference type="PANTHER" id="PTHR33564:SF8">
    <property type="entry name" value="TRANSMEMBRANE PROTEIN"/>
    <property type="match status" value="1"/>
</dbReference>
<protein>
    <submittedName>
        <fullName evidence="2">Uncharacterized protein</fullName>
    </submittedName>
</protein>
<dbReference type="AlphaFoldDB" id="A0A9N7N4R9"/>
<reference evidence="2" key="1">
    <citation type="submission" date="2019-12" db="EMBL/GenBank/DDBJ databases">
        <authorList>
            <person name="Scholes J."/>
        </authorList>
    </citation>
    <scope>NUCLEOTIDE SEQUENCE</scope>
</reference>
<organism evidence="2 3">
    <name type="scientific">Striga hermonthica</name>
    <name type="common">Purple witchweed</name>
    <name type="synonym">Buchnera hermonthica</name>
    <dbReference type="NCBI Taxonomy" id="68872"/>
    <lineage>
        <taxon>Eukaryota</taxon>
        <taxon>Viridiplantae</taxon>
        <taxon>Streptophyta</taxon>
        <taxon>Embryophyta</taxon>
        <taxon>Tracheophyta</taxon>
        <taxon>Spermatophyta</taxon>
        <taxon>Magnoliopsida</taxon>
        <taxon>eudicotyledons</taxon>
        <taxon>Gunneridae</taxon>
        <taxon>Pentapetalae</taxon>
        <taxon>asterids</taxon>
        <taxon>lamiids</taxon>
        <taxon>Lamiales</taxon>
        <taxon>Orobanchaceae</taxon>
        <taxon>Buchnereae</taxon>
        <taxon>Striga</taxon>
    </lineage>
</organism>
<keyword evidence="1" id="KW-0812">Transmembrane</keyword>
<sequence>MDSCSSSIGTSLMTVFAVSGSVVFVAMQAHKRLLSNFFKDMEFEFNNSTGGLKGETKKKVRFAGDVIAGRNYSGGKSRAPAKSMCKNVHDENLEAMPKNWQVMYRASAAVLPILPPPSGHEDSPGGGCDFFSGVQ</sequence>
<keyword evidence="1" id="KW-1133">Transmembrane helix</keyword>
<gene>
    <name evidence="2" type="ORF">SHERM_20020</name>
</gene>